<evidence type="ECO:0008006" key="4">
    <source>
        <dbReference type="Google" id="ProtNLM"/>
    </source>
</evidence>
<feature type="signal peptide" evidence="1">
    <location>
        <begin position="1"/>
        <end position="18"/>
    </location>
</feature>
<sequence length="305" mass="33159">MRNSTASWVLLLALGASACATPGAPGQQGTASRSPLAEALEGCQAREGRLDVWCGDVVFVSFNRPGRTDVAQGMAALRSLIEEVPGTELTVEPGPDVQQLRDIMLMRVDYRYTWEGKPYVARTFGRVTPEGSSITDCAAPADRPEAITRCENIARLVLTEPHEEVNRYVKLGDETPRPRPRFDDPARSCQKEERDGVVGYACKDGSGLLVLARQEGAPDSEQLTALLRERGVVEQGQESLCVVMDKPSRCQRYDCPGGCQLVVAPLNESPPGTAVCVIPPKQQEAPWICAPIFQVIPETITGEPR</sequence>
<dbReference type="Proteomes" id="UP001207654">
    <property type="component" value="Unassembled WGS sequence"/>
</dbReference>
<organism evidence="2 3">
    <name type="scientific">Archangium lansingense</name>
    <dbReference type="NCBI Taxonomy" id="2995310"/>
    <lineage>
        <taxon>Bacteria</taxon>
        <taxon>Pseudomonadati</taxon>
        <taxon>Myxococcota</taxon>
        <taxon>Myxococcia</taxon>
        <taxon>Myxococcales</taxon>
        <taxon>Cystobacterineae</taxon>
        <taxon>Archangiaceae</taxon>
        <taxon>Archangium</taxon>
    </lineage>
</organism>
<gene>
    <name evidence="2" type="ORF">OV287_53690</name>
</gene>
<accession>A0ABT4AP08</accession>
<dbReference type="EMBL" id="JAPNKA010000001">
    <property type="protein sequence ID" value="MCY1083321.1"/>
    <property type="molecule type" value="Genomic_DNA"/>
</dbReference>
<keyword evidence="1" id="KW-0732">Signal</keyword>
<comment type="caution">
    <text evidence="2">The sequence shown here is derived from an EMBL/GenBank/DDBJ whole genome shotgun (WGS) entry which is preliminary data.</text>
</comment>
<reference evidence="2 3" key="1">
    <citation type="submission" date="2022-11" db="EMBL/GenBank/DDBJ databases">
        <title>Minimal conservation of predation-associated metabolite biosynthetic gene clusters underscores biosynthetic potential of Myxococcota including descriptions for ten novel species: Archangium lansinium sp. nov., Myxococcus landrumus sp. nov., Nannocystis bai.</title>
        <authorList>
            <person name="Ahearne A."/>
            <person name="Stevens C."/>
            <person name="Phillips K."/>
        </authorList>
    </citation>
    <scope>NUCLEOTIDE SEQUENCE [LARGE SCALE GENOMIC DNA]</scope>
    <source>
        <strain evidence="2 3">MIWBW</strain>
    </source>
</reference>
<dbReference type="PROSITE" id="PS51257">
    <property type="entry name" value="PROKAR_LIPOPROTEIN"/>
    <property type="match status" value="1"/>
</dbReference>
<evidence type="ECO:0000313" key="3">
    <source>
        <dbReference type="Proteomes" id="UP001207654"/>
    </source>
</evidence>
<evidence type="ECO:0000313" key="2">
    <source>
        <dbReference type="EMBL" id="MCY1083321.1"/>
    </source>
</evidence>
<proteinExistence type="predicted"/>
<dbReference type="RefSeq" id="WP_267541855.1">
    <property type="nucleotide sequence ID" value="NZ_JAPNKA010000001.1"/>
</dbReference>
<evidence type="ECO:0000256" key="1">
    <source>
        <dbReference type="SAM" id="SignalP"/>
    </source>
</evidence>
<protein>
    <recommendedName>
        <fullName evidence="4">Lipoprotein</fullName>
    </recommendedName>
</protein>
<feature type="chain" id="PRO_5047530386" description="Lipoprotein" evidence="1">
    <location>
        <begin position="19"/>
        <end position="305"/>
    </location>
</feature>
<name>A0ABT4AP08_9BACT</name>
<keyword evidence="3" id="KW-1185">Reference proteome</keyword>